<evidence type="ECO:0000313" key="3">
    <source>
        <dbReference type="Proteomes" id="UP000054018"/>
    </source>
</evidence>
<dbReference type="Gene3D" id="1.10.510.10">
    <property type="entry name" value="Transferase(Phosphotransferase) domain 1"/>
    <property type="match status" value="1"/>
</dbReference>
<dbReference type="AlphaFoldDB" id="A0A0C9YYX0"/>
<dbReference type="GO" id="GO:0004674">
    <property type="term" value="F:protein serine/threonine kinase activity"/>
    <property type="evidence" value="ECO:0007669"/>
    <property type="project" value="TreeGrafter"/>
</dbReference>
<dbReference type="PANTHER" id="PTHR44329">
    <property type="entry name" value="SERINE/THREONINE-PROTEIN KINASE TNNI3K-RELATED"/>
    <property type="match status" value="1"/>
</dbReference>
<evidence type="ECO:0000313" key="2">
    <source>
        <dbReference type="EMBL" id="KIK19149.1"/>
    </source>
</evidence>
<dbReference type="HOGENOM" id="CLU_000288_7_18_1"/>
<dbReference type="Proteomes" id="UP000054018">
    <property type="component" value="Unassembled WGS sequence"/>
</dbReference>
<feature type="non-terminal residue" evidence="2">
    <location>
        <position position="1"/>
    </location>
</feature>
<dbReference type="InterPro" id="IPR001245">
    <property type="entry name" value="Ser-Thr/Tyr_kinase_cat_dom"/>
</dbReference>
<name>A0A0C9YYX0_9AGAM</name>
<evidence type="ECO:0000259" key="1">
    <source>
        <dbReference type="PROSITE" id="PS50011"/>
    </source>
</evidence>
<dbReference type="GO" id="GO:0005524">
    <property type="term" value="F:ATP binding"/>
    <property type="evidence" value="ECO:0007669"/>
    <property type="project" value="InterPro"/>
</dbReference>
<gene>
    <name evidence="2" type="ORF">PISMIDRAFT_108207</name>
</gene>
<keyword evidence="3" id="KW-1185">Reference proteome</keyword>
<dbReference type="Pfam" id="PF07714">
    <property type="entry name" value="PK_Tyr_Ser-Thr"/>
    <property type="match status" value="1"/>
</dbReference>
<sequence>QHAINEICIWTQVEHENIMPLLGITAKFDQTASMMTEWMARGNAHNYVQDVVVDPRPLVCQLVQLLDVAWGLSYLHNSDIVHGDIKGTLNVLISAAGRALVTDFGSSYKSSSLPSMDIDPPRGGSLQWLAPKSLDTCALSQQADVWAYRMTALVRPIHGMAMRSFHTHMYCILFYAELFEDIHIMKHSRN</sequence>
<dbReference type="SMART" id="SM00220">
    <property type="entry name" value="S_TKc"/>
    <property type="match status" value="1"/>
</dbReference>
<reference evidence="3" key="2">
    <citation type="submission" date="2015-01" db="EMBL/GenBank/DDBJ databases">
        <title>Evolutionary Origins and Diversification of the Mycorrhizal Mutualists.</title>
        <authorList>
            <consortium name="DOE Joint Genome Institute"/>
            <consortium name="Mycorrhizal Genomics Consortium"/>
            <person name="Kohler A."/>
            <person name="Kuo A."/>
            <person name="Nagy L.G."/>
            <person name="Floudas D."/>
            <person name="Copeland A."/>
            <person name="Barry K.W."/>
            <person name="Cichocki N."/>
            <person name="Veneault-Fourrey C."/>
            <person name="LaButti K."/>
            <person name="Lindquist E.A."/>
            <person name="Lipzen A."/>
            <person name="Lundell T."/>
            <person name="Morin E."/>
            <person name="Murat C."/>
            <person name="Riley R."/>
            <person name="Ohm R."/>
            <person name="Sun H."/>
            <person name="Tunlid A."/>
            <person name="Henrissat B."/>
            <person name="Grigoriev I.V."/>
            <person name="Hibbett D.S."/>
            <person name="Martin F."/>
        </authorList>
    </citation>
    <scope>NUCLEOTIDE SEQUENCE [LARGE SCALE GENOMIC DNA]</scope>
    <source>
        <strain evidence="3">441</strain>
    </source>
</reference>
<dbReference type="OrthoDB" id="4062651at2759"/>
<dbReference type="InterPro" id="IPR011009">
    <property type="entry name" value="Kinase-like_dom_sf"/>
</dbReference>
<dbReference type="STRING" id="765257.A0A0C9YYX0"/>
<dbReference type="PROSITE" id="PS50011">
    <property type="entry name" value="PROTEIN_KINASE_DOM"/>
    <property type="match status" value="1"/>
</dbReference>
<accession>A0A0C9YYX0</accession>
<organism evidence="2 3">
    <name type="scientific">Pisolithus microcarpus 441</name>
    <dbReference type="NCBI Taxonomy" id="765257"/>
    <lineage>
        <taxon>Eukaryota</taxon>
        <taxon>Fungi</taxon>
        <taxon>Dikarya</taxon>
        <taxon>Basidiomycota</taxon>
        <taxon>Agaricomycotina</taxon>
        <taxon>Agaricomycetes</taxon>
        <taxon>Agaricomycetidae</taxon>
        <taxon>Boletales</taxon>
        <taxon>Sclerodermatineae</taxon>
        <taxon>Pisolithaceae</taxon>
        <taxon>Pisolithus</taxon>
    </lineage>
</organism>
<proteinExistence type="predicted"/>
<reference evidence="2 3" key="1">
    <citation type="submission" date="2014-04" db="EMBL/GenBank/DDBJ databases">
        <authorList>
            <consortium name="DOE Joint Genome Institute"/>
            <person name="Kuo A."/>
            <person name="Kohler A."/>
            <person name="Costa M.D."/>
            <person name="Nagy L.G."/>
            <person name="Floudas D."/>
            <person name="Copeland A."/>
            <person name="Barry K.W."/>
            <person name="Cichocki N."/>
            <person name="Veneault-Fourrey C."/>
            <person name="LaButti K."/>
            <person name="Lindquist E.A."/>
            <person name="Lipzen A."/>
            <person name="Lundell T."/>
            <person name="Morin E."/>
            <person name="Murat C."/>
            <person name="Sun H."/>
            <person name="Tunlid A."/>
            <person name="Henrissat B."/>
            <person name="Grigoriev I.V."/>
            <person name="Hibbett D.S."/>
            <person name="Martin F."/>
            <person name="Nordberg H.P."/>
            <person name="Cantor M.N."/>
            <person name="Hua S.X."/>
        </authorList>
    </citation>
    <scope>NUCLEOTIDE SEQUENCE [LARGE SCALE GENOMIC DNA]</scope>
    <source>
        <strain evidence="2 3">441</strain>
    </source>
</reference>
<dbReference type="InterPro" id="IPR000719">
    <property type="entry name" value="Prot_kinase_dom"/>
</dbReference>
<dbReference type="EMBL" id="KN833790">
    <property type="protein sequence ID" value="KIK19149.1"/>
    <property type="molecule type" value="Genomic_DNA"/>
</dbReference>
<feature type="domain" description="Protein kinase" evidence="1">
    <location>
        <begin position="1"/>
        <end position="190"/>
    </location>
</feature>
<protein>
    <recommendedName>
        <fullName evidence="1">Protein kinase domain-containing protein</fullName>
    </recommendedName>
</protein>
<dbReference type="SUPFAM" id="SSF56112">
    <property type="entry name" value="Protein kinase-like (PK-like)"/>
    <property type="match status" value="1"/>
</dbReference>
<dbReference type="InterPro" id="IPR051681">
    <property type="entry name" value="Ser/Thr_Kinases-Pseudokinases"/>
</dbReference>